<evidence type="ECO:0000313" key="13">
    <source>
        <dbReference type="Proteomes" id="UP000007879"/>
    </source>
</evidence>
<dbReference type="AlphaFoldDB" id="A0AAN0J1G4"/>
<keyword evidence="10" id="KW-0732">Signal</keyword>
<dbReference type="InterPro" id="IPR017978">
    <property type="entry name" value="GPCR_3_C"/>
</dbReference>
<keyword evidence="13" id="KW-1185">Reference proteome</keyword>
<dbReference type="Gene3D" id="3.40.50.2300">
    <property type="match status" value="2"/>
</dbReference>
<keyword evidence="5 9" id="KW-0472">Membrane</keyword>
<dbReference type="PANTHER" id="PTHR10519">
    <property type="entry name" value="GABA-B RECEPTOR"/>
    <property type="match status" value="1"/>
</dbReference>
<reference evidence="13" key="1">
    <citation type="journal article" date="2010" name="Nature">
        <title>The Amphimedon queenslandica genome and the evolution of animal complexity.</title>
        <authorList>
            <person name="Srivastava M."/>
            <person name="Simakov O."/>
            <person name="Chapman J."/>
            <person name="Fahey B."/>
            <person name="Gauthier M.E."/>
            <person name="Mitros T."/>
            <person name="Richards G.S."/>
            <person name="Conaco C."/>
            <person name="Dacre M."/>
            <person name="Hellsten U."/>
            <person name="Larroux C."/>
            <person name="Putnam N.H."/>
            <person name="Stanke M."/>
            <person name="Adamska M."/>
            <person name="Darling A."/>
            <person name="Degnan S.M."/>
            <person name="Oakley T.H."/>
            <person name="Plachetzki D.C."/>
            <person name="Zhai Y."/>
            <person name="Adamski M."/>
            <person name="Calcino A."/>
            <person name="Cummins S.F."/>
            <person name="Goodstein D.M."/>
            <person name="Harris C."/>
            <person name="Jackson D.J."/>
            <person name="Leys S.P."/>
            <person name="Shu S."/>
            <person name="Woodcroft B.J."/>
            <person name="Vervoort M."/>
            <person name="Kosik K.S."/>
            <person name="Manning G."/>
            <person name="Degnan B.M."/>
            <person name="Rokhsar D.S."/>
        </authorList>
    </citation>
    <scope>NUCLEOTIDE SEQUENCE [LARGE SCALE GENOMIC DNA]</scope>
</reference>
<accession>A0AAN0J1G4</accession>
<comment type="subcellular location">
    <subcellularLocation>
        <location evidence="1">Membrane</location>
        <topology evidence="1">Multi-pass membrane protein</topology>
    </subcellularLocation>
</comment>
<dbReference type="Proteomes" id="UP000007879">
    <property type="component" value="Unassembled WGS sequence"/>
</dbReference>
<feature type="transmembrane region" description="Helical" evidence="9">
    <location>
        <begin position="658"/>
        <end position="678"/>
    </location>
</feature>
<feature type="signal peptide" evidence="10">
    <location>
        <begin position="1"/>
        <end position="22"/>
    </location>
</feature>
<dbReference type="KEGG" id="aqu:105312398"/>
<evidence type="ECO:0000256" key="6">
    <source>
        <dbReference type="ARBA" id="ARBA00023170"/>
    </source>
</evidence>
<dbReference type="InterPro" id="IPR002455">
    <property type="entry name" value="GPCR3_GABA-B"/>
</dbReference>
<feature type="transmembrane region" description="Helical" evidence="9">
    <location>
        <begin position="521"/>
        <end position="544"/>
    </location>
</feature>
<keyword evidence="4" id="KW-0297">G-protein coupled receptor</keyword>
<dbReference type="SUPFAM" id="SSF53822">
    <property type="entry name" value="Periplasmic binding protein-like I"/>
    <property type="match status" value="1"/>
</dbReference>
<dbReference type="Pfam" id="PF01094">
    <property type="entry name" value="ANF_receptor"/>
    <property type="match status" value="1"/>
</dbReference>
<dbReference type="EnsemblMetazoa" id="XM_019995265.1">
    <property type="protein sequence ID" value="XP_019850824.1"/>
    <property type="gene ID" value="LOC105312398"/>
</dbReference>
<protein>
    <recommendedName>
        <fullName evidence="11">G-protein coupled receptors family 3 profile domain-containing protein</fullName>
    </recommendedName>
</protein>
<evidence type="ECO:0000259" key="11">
    <source>
        <dbReference type="PROSITE" id="PS50259"/>
    </source>
</evidence>
<dbReference type="PROSITE" id="PS50259">
    <property type="entry name" value="G_PROTEIN_RECEP_F3_4"/>
    <property type="match status" value="1"/>
</dbReference>
<evidence type="ECO:0000313" key="12">
    <source>
        <dbReference type="EnsemblMetazoa" id="XP_019850825.1"/>
    </source>
</evidence>
<dbReference type="Pfam" id="PF00003">
    <property type="entry name" value="7tm_3"/>
    <property type="match status" value="1"/>
</dbReference>
<evidence type="ECO:0000256" key="7">
    <source>
        <dbReference type="ARBA" id="ARBA00023180"/>
    </source>
</evidence>
<sequence length="779" mass="88697">MIYSKPVLWYLTGLSLLLLTLASNGRDLQSEEGKEEERPVIRFLALVQWRDEFNRTHSGWDTGPDMLAAGRVAVQEINNRTDILTNYTLEMIEGRHEACGLTEANLGIKELASKGIGRENGSVVAVLGLFCSTSAQHIAPVAGKAGLIQLSAANSPLFSSDLHNFPHLWRILVSAKAYADMMLSLMKRFGWRKVGVVQDLGTIFHSGIAESFIDLIQDNDEYTINYHGGIIHARDELINSALDNIKATRTRIVFLQTTGPQTAKFLCAAANKNMFYRDYLWIITDYFLTGLIKELEGLSNCNEELLRKGINGSLIGFFDLQDTDAVFTNASGFNYSEYEHKYEEELNETRKEYYSSDDDVGDLLYAGLLYDQVWALALAINNAIELYNVSMEDYSYDQYEVTDKIEKSLGRVSFRGATGHIMFSEDREVSTPINIYQVNSLVNISDPHELIGYYDSQYDRVHITAYFDPPPDSPESEMVPLSLYCAISLYVATLVVIVIVTIILICLLYMRSKPQIKASSLLFSLIMFIGCYLICATCIVRITYAAFPSSEIIFEILCNVQSVFFFNGFSLVFVTLFIRLLRIKKIFGNKSLTKYLGCCWTNKAMTLVVIVITIIPNLMLVGWIGFDRLKRETVNVTVDVEPLVYNEEYFMCTSQLMYLWYAMVFTYTAFILLLIVILAACTRKIKHRDFKDTKKVNAFIFIFVLTFTITGICLWLFREINQINVGHTVIISGLLLLVLECQVMLFLPKIMFCNRRRHRSYSVTENVMTLFSFDKHEKH</sequence>
<dbReference type="GO" id="GO:0007214">
    <property type="term" value="P:gamma-aminobutyric acid signaling pathway"/>
    <property type="evidence" value="ECO:0007669"/>
    <property type="project" value="TreeGrafter"/>
</dbReference>
<feature type="transmembrane region" description="Helical" evidence="9">
    <location>
        <begin position="698"/>
        <end position="717"/>
    </location>
</feature>
<keyword evidence="3 9" id="KW-1133">Transmembrane helix</keyword>
<feature type="transmembrane region" description="Helical" evidence="9">
    <location>
        <begin position="481"/>
        <end position="509"/>
    </location>
</feature>
<reference evidence="12" key="2">
    <citation type="submission" date="2024-06" db="UniProtKB">
        <authorList>
            <consortium name="EnsemblMetazoa"/>
        </authorList>
    </citation>
    <scope>IDENTIFICATION</scope>
</reference>
<keyword evidence="7" id="KW-0325">Glycoprotein</keyword>
<evidence type="ECO:0000256" key="3">
    <source>
        <dbReference type="ARBA" id="ARBA00022989"/>
    </source>
</evidence>
<evidence type="ECO:0000256" key="2">
    <source>
        <dbReference type="ARBA" id="ARBA00022692"/>
    </source>
</evidence>
<proteinExistence type="predicted"/>
<organism evidence="12 13">
    <name type="scientific">Amphimedon queenslandica</name>
    <name type="common">Sponge</name>
    <dbReference type="NCBI Taxonomy" id="400682"/>
    <lineage>
        <taxon>Eukaryota</taxon>
        <taxon>Metazoa</taxon>
        <taxon>Porifera</taxon>
        <taxon>Demospongiae</taxon>
        <taxon>Heteroscleromorpha</taxon>
        <taxon>Haplosclerida</taxon>
        <taxon>Niphatidae</taxon>
        <taxon>Amphimedon</taxon>
    </lineage>
</organism>
<evidence type="ECO:0000256" key="8">
    <source>
        <dbReference type="ARBA" id="ARBA00023224"/>
    </source>
</evidence>
<dbReference type="GO" id="GO:0038039">
    <property type="term" value="C:G protein-coupled receptor heterodimeric complex"/>
    <property type="evidence" value="ECO:0007669"/>
    <property type="project" value="TreeGrafter"/>
</dbReference>
<dbReference type="InterPro" id="IPR001828">
    <property type="entry name" value="ANF_lig-bd_rcpt"/>
</dbReference>
<feature type="transmembrane region" description="Helical" evidence="9">
    <location>
        <begin position="564"/>
        <end position="583"/>
    </location>
</feature>
<evidence type="ECO:0000256" key="4">
    <source>
        <dbReference type="ARBA" id="ARBA00023040"/>
    </source>
</evidence>
<dbReference type="PANTHER" id="PTHR10519:SF20">
    <property type="entry name" value="G-PROTEIN COUPLED RECEPTOR 156-RELATED"/>
    <property type="match status" value="1"/>
</dbReference>
<keyword evidence="8" id="KW-0807">Transducer</keyword>
<evidence type="ECO:0000256" key="9">
    <source>
        <dbReference type="SAM" id="Phobius"/>
    </source>
</evidence>
<evidence type="ECO:0000256" key="5">
    <source>
        <dbReference type="ARBA" id="ARBA00023136"/>
    </source>
</evidence>
<feature type="chain" id="PRO_5042793271" description="G-protein coupled receptors family 3 profile domain-containing protein" evidence="10">
    <location>
        <begin position="23"/>
        <end position="779"/>
    </location>
</feature>
<evidence type="ECO:0000256" key="1">
    <source>
        <dbReference type="ARBA" id="ARBA00004141"/>
    </source>
</evidence>
<evidence type="ECO:0000256" key="10">
    <source>
        <dbReference type="SAM" id="SignalP"/>
    </source>
</evidence>
<feature type="transmembrane region" description="Helical" evidence="9">
    <location>
        <begin position="604"/>
        <end position="626"/>
    </location>
</feature>
<feature type="transmembrane region" description="Helical" evidence="9">
    <location>
        <begin position="729"/>
        <end position="747"/>
    </location>
</feature>
<keyword evidence="6" id="KW-0675">Receptor</keyword>
<dbReference type="RefSeq" id="XP_019850825.1">
    <property type="nucleotide sequence ID" value="XM_019995266.1"/>
</dbReference>
<dbReference type="EnsemblMetazoa" id="XM_019995266.1">
    <property type="protein sequence ID" value="XP_019850825.1"/>
    <property type="gene ID" value="LOC105312398"/>
</dbReference>
<feature type="domain" description="G-protein coupled receptors family 3 profile" evidence="11">
    <location>
        <begin position="485"/>
        <end position="716"/>
    </location>
</feature>
<dbReference type="RefSeq" id="XP_019850824.1">
    <property type="nucleotide sequence ID" value="XM_019995265.1"/>
</dbReference>
<dbReference type="GO" id="GO:0004965">
    <property type="term" value="F:G protein-coupled GABA receptor activity"/>
    <property type="evidence" value="ECO:0007669"/>
    <property type="project" value="InterPro"/>
</dbReference>
<keyword evidence="2 9" id="KW-0812">Transmembrane</keyword>
<name>A0AAN0J1G4_AMPQE</name>
<dbReference type="GeneID" id="105312398"/>
<dbReference type="InterPro" id="IPR028082">
    <property type="entry name" value="Peripla_BP_I"/>
</dbReference>